<reference evidence="2 3" key="1">
    <citation type="journal article" date="2013" name="PLoS ONE">
        <title>Genomic Analysis by Deep Sequencing of the Probiotic Lactobacillus brevis KB290 Harboring Nine Plasmids Reveals Genomic Stability.</title>
        <authorList>
            <person name="Fukao M."/>
            <person name="Oshima K."/>
            <person name="Morita H."/>
            <person name="Toh H."/>
            <person name="Suda W."/>
            <person name="Kim S.W."/>
            <person name="Suzuki S."/>
            <person name="Yakabe T."/>
            <person name="Hattori M."/>
            <person name="Yajima N."/>
        </authorList>
    </citation>
    <scope>NUCLEOTIDE SEQUENCE [LARGE SCALE GENOMIC DNA]</scope>
    <source>
        <strain evidence="2 3">KB290</strain>
    </source>
</reference>
<protein>
    <submittedName>
        <fullName evidence="2">Uncharacterized protein</fullName>
    </submittedName>
</protein>
<gene>
    <name evidence="2" type="ORF">LVISKB_2074</name>
</gene>
<accession>M5AFV9</accession>
<feature type="region of interest" description="Disordered" evidence="1">
    <location>
        <begin position="111"/>
        <end position="153"/>
    </location>
</feature>
<evidence type="ECO:0000313" key="3">
    <source>
        <dbReference type="Proteomes" id="UP000012042"/>
    </source>
</evidence>
<name>M5AFV9_LEVBR</name>
<dbReference type="Proteomes" id="UP000012042">
    <property type="component" value="Chromosome"/>
</dbReference>
<evidence type="ECO:0000256" key="1">
    <source>
        <dbReference type="SAM" id="MobiDB-lite"/>
    </source>
</evidence>
<sequence length="233" mass="25983">MPIFLIKIYLGASKPVPVGARPNGANERPWRGSPRGVRQSHRGIIGQSWYQPDTAILPCCRHRQSPLTGIPENQLDRSHPKYPRHWPRLLVIPPGHPQLDGLAGVIHGASGPVRPNRASAGRRPKSGAAWLPGPRGKRHRSRGTEGGPPVSNPHSLCDCGQYAGVLTPHIELFRGLLDTKSGRRLPESSPIWLILSLHDDPWPWNTLHFTGRLSVRLMRFFSANGRFFTVFFR</sequence>
<organism evidence="2 3">
    <name type="scientific">Levilactobacillus brevis KB290</name>
    <dbReference type="NCBI Taxonomy" id="1001583"/>
    <lineage>
        <taxon>Bacteria</taxon>
        <taxon>Bacillati</taxon>
        <taxon>Bacillota</taxon>
        <taxon>Bacilli</taxon>
        <taxon>Lactobacillales</taxon>
        <taxon>Lactobacillaceae</taxon>
        <taxon>Levilactobacillus</taxon>
    </lineage>
</organism>
<dbReference type="KEGG" id="lbk:LVISKB_2074"/>
<proteinExistence type="predicted"/>
<dbReference type="AlphaFoldDB" id="M5AFV9"/>
<evidence type="ECO:0000313" key="2">
    <source>
        <dbReference type="EMBL" id="BAN07709.1"/>
    </source>
</evidence>
<dbReference type="HOGENOM" id="CLU_1188750_0_0_9"/>
<dbReference type="EMBL" id="AP012167">
    <property type="protein sequence ID" value="BAN07709.1"/>
    <property type="molecule type" value="Genomic_DNA"/>
</dbReference>